<protein>
    <submittedName>
        <fullName evidence="2">Uncharacterized protein</fullName>
    </submittedName>
</protein>
<comment type="caution">
    <text evidence="2">The sequence shown here is derived from an EMBL/GenBank/DDBJ whole genome shotgun (WGS) entry which is preliminary data.</text>
</comment>
<dbReference type="Proteomes" id="UP000298127">
    <property type="component" value="Unassembled WGS sequence"/>
</dbReference>
<organism evidence="2 3">
    <name type="scientific">Orlajensenia leifsoniae</name>
    <dbReference type="NCBI Taxonomy" id="2561933"/>
    <lineage>
        <taxon>Bacteria</taxon>
        <taxon>Bacillati</taxon>
        <taxon>Actinomycetota</taxon>
        <taxon>Actinomycetes</taxon>
        <taxon>Micrococcales</taxon>
        <taxon>Microbacteriaceae</taxon>
        <taxon>Orlajensenia</taxon>
    </lineage>
</organism>
<proteinExistence type="predicted"/>
<keyword evidence="3" id="KW-1185">Reference proteome</keyword>
<dbReference type="RefSeq" id="WP_135121681.1">
    <property type="nucleotide sequence ID" value="NZ_SPQZ01000009.1"/>
</dbReference>
<feature type="region of interest" description="Disordered" evidence="1">
    <location>
        <begin position="79"/>
        <end position="101"/>
    </location>
</feature>
<evidence type="ECO:0000313" key="2">
    <source>
        <dbReference type="EMBL" id="TFV94871.1"/>
    </source>
</evidence>
<evidence type="ECO:0000313" key="3">
    <source>
        <dbReference type="Proteomes" id="UP000298127"/>
    </source>
</evidence>
<sequence>MNRRAQLAVVHQVFDNELHFWWEWADDDGGTLVRWSAEDKAINSHLVEAADDLPVLWRWLDEVAMTFQTQTATQMGLEAHPADQDVSAPSARPTASRLNSEVQELPDNEQLPYIDEEIRDRVVCGTDLWHPGDAGMQLGY</sequence>
<gene>
    <name evidence="2" type="ORF">E4M00_17100</name>
</gene>
<accession>A0A4Y9QQH6</accession>
<dbReference type="AlphaFoldDB" id="A0A4Y9QQH6"/>
<dbReference type="EMBL" id="SPQZ01000009">
    <property type="protein sequence ID" value="TFV94871.1"/>
    <property type="molecule type" value="Genomic_DNA"/>
</dbReference>
<reference evidence="2 3" key="1">
    <citation type="journal article" date="2018" name="J. Microbiol.">
        <title>Leifsonia flava sp. nov., a novel actinobacterium isolated from the rhizosphere of Aquilegia viridiflora.</title>
        <authorList>
            <person name="Cai Y."/>
            <person name="Tao W.Z."/>
            <person name="Ma Y.J."/>
            <person name="Cheng J."/>
            <person name="Zhang M.Y."/>
            <person name="Zhang Y.X."/>
        </authorList>
    </citation>
    <scope>NUCLEOTIDE SEQUENCE [LARGE SCALE GENOMIC DNA]</scope>
    <source>
        <strain evidence="2 3">SYP-B2174</strain>
    </source>
</reference>
<evidence type="ECO:0000256" key="1">
    <source>
        <dbReference type="SAM" id="MobiDB-lite"/>
    </source>
</evidence>
<name>A0A4Y9QQH6_9MICO</name>